<evidence type="ECO:0000313" key="1">
    <source>
        <dbReference type="EMBL" id="GBH10867.1"/>
    </source>
</evidence>
<accession>A0A2V0QDQ9</accession>
<proteinExistence type="predicted"/>
<gene>
    <name evidence="1" type="ORF">KPSA1_04294</name>
</gene>
<evidence type="ECO:0000313" key="2">
    <source>
        <dbReference type="Proteomes" id="UP000247480"/>
    </source>
</evidence>
<sequence>MSELKARSISGSSILASSEYENPISVLTTSVKRVEDSVPLIESASTLRRSAMRSSSARFTFSSPGIPSAD</sequence>
<dbReference type="AlphaFoldDB" id="A0A2V0QDQ9"/>
<organism evidence="1 2">
    <name type="scientific">Pseudomonas syringae pv. actinidiae</name>
    <dbReference type="NCBI Taxonomy" id="103796"/>
    <lineage>
        <taxon>Bacteria</taxon>
        <taxon>Pseudomonadati</taxon>
        <taxon>Pseudomonadota</taxon>
        <taxon>Gammaproteobacteria</taxon>
        <taxon>Pseudomonadales</taxon>
        <taxon>Pseudomonadaceae</taxon>
        <taxon>Pseudomonas</taxon>
        <taxon>Pseudomonas syringae</taxon>
    </lineage>
</organism>
<comment type="caution">
    <text evidence="1">The sequence shown here is derived from an EMBL/GenBank/DDBJ whole genome shotgun (WGS) entry which is preliminary data.</text>
</comment>
<reference evidence="1 2" key="1">
    <citation type="submission" date="2018-04" db="EMBL/GenBank/DDBJ databases">
        <title>Draft genome sequence of Pseudomonas syringae pv. actinidiae biovar 1 strains isolated from kiwifruit in Kagawa prefecture.</title>
        <authorList>
            <person name="Tabuchi M."/>
            <person name="Saito M."/>
            <person name="Fujiwara S."/>
            <person name="Sasa N."/>
            <person name="Akimitsu K."/>
            <person name="Gomi K."/>
            <person name="Konishi-Sugita S."/>
            <person name="Hamano K."/>
            <person name="Kataoka I."/>
        </authorList>
    </citation>
    <scope>NUCLEOTIDE SEQUENCE [LARGE SCALE GENOMIC DNA]</scope>
    <source>
        <strain evidence="1 2">MAFF212206</strain>
    </source>
</reference>
<protein>
    <submittedName>
        <fullName evidence="1">Uncharacterized protein</fullName>
    </submittedName>
</protein>
<dbReference type="EMBL" id="BGJZ01000210">
    <property type="protein sequence ID" value="GBH10867.1"/>
    <property type="molecule type" value="Genomic_DNA"/>
</dbReference>
<name>A0A2V0QDQ9_PSESF</name>
<dbReference type="Proteomes" id="UP000247480">
    <property type="component" value="Unassembled WGS sequence"/>
</dbReference>